<dbReference type="SUPFAM" id="SSF54695">
    <property type="entry name" value="POZ domain"/>
    <property type="match status" value="1"/>
</dbReference>
<dbReference type="PROSITE" id="PS50097">
    <property type="entry name" value="BTB"/>
    <property type="match status" value="1"/>
</dbReference>
<protein>
    <recommendedName>
        <fullName evidence="1">BTB domain-containing protein</fullName>
    </recommendedName>
</protein>
<dbReference type="AlphaFoldDB" id="A0ABD6EMD8"/>
<dbReference type="EMBL" id="JBGFUD010005965">
    <property type="protein sequence ID" value="MFH4980710.1"/>
    <property type="molecule type" value="Genomic_DNA"/>
</dbReference>
<dbReference type="CDD" id="cd18186">
    <property type="entry name" value="BTB_POZ_ZBTB_KLHL-like"/>
    <property type="match status" value="1"/>
</dbReference>
<dbReference type="InterPro" id="IPR000210">
    <property type="entry name" value="BTB/POZ_dom"/>
</dbReference>
<accession>A0ABD6EMD8</accession>
<reference evidence="2 3" key="1">
    <citation type="submission" date="2024-08" db="EMBL/GenBank/DDBJ databases">
        <title>Gnathostoma spinigerum genome.</title>
        <authorList>
            <person name="Gonzalez-Bertolin B."/>
            <person name="Monzon S."/>
            <person name="Zaballos A."/>
            <person name="Jimenez P."/>
            <person name="Dekumyoy P."/>
            <person name="Varona S."/>
            <person name="Cuesta I."/>
            <person name="Sumanam S."/>
            <person name="Adisakwattana P."/>
            <person name="Gasser R.B."/>
            <person name="Hernandez-Gonzalez A."/>
            <person name="Young N.D."/>
            <person name="Perteguer M.J."/>
        </authorList>
    </citation>
    <scope>NUCLEOTIDE SEQUENCE [LARGE SCALE GENOMIC DNA]</scope>
    <source>
        <strain evidence="2">AL3</strain>
        <tissue evidence="2">Liver</tissue>
    </source>
</reference>
<sequence>MFHESHTLSNVINDEPTELSFMFTWKIPIVQRLTAFNVFGDSETFRTTYKSGSYEWILHIYRSNLGFPEPRVQIYVEQGRVLPPNPHPMQCRMSFKLLDSPLRLNAKYSRASALAYRTSSHIGVHTSYRIPSSSNFSEKLSTCFTSADNVGKTVLLTVNLLFSAETFLPKFSESLSIAQSPPLNVDMDFRWQPLHSEYCDFTLHCLDGDLHTSKSALFLSSPFFRSLFMANEDGLKLKEMNFQRFRKKATQQVLIFLITGTFEVPADINTEYAREIFDIAVQFKPLNMDSLKNLIHRSLCEQLMKKRKIFEEVINILVFAHELSLPTLRQMCMAVIAYEYYRRFKNEYNDETTNPERRAMFERLKHEGFMLSVSPLSKIDAIRRLSLKCQLTFRYGSHPNIPMPLLSEKGSTTSNFFQHWFDAD</sequence>
<name>A0ABD6EMD8_9BILA</name>
<dbReference type="Pfam" id="PF00651">
    <property type="entry name" value="BTB"/>
    <property type="match status" value="1"/>
</dbReference>
<comment type="caution">
    <text evidence="2">The sequence shown here is derived from an EMBL/GenBank/DDBJ whole genome shotgun (WGS) entry which is preliminary data.</text>
</comment>
<dbReference type="Gene3D" id="3.30.710.10">
    <property type="entry name" value="Potassium Channel Kv1.1, Chain A"/>
    <property type="match status" value="1"/>
</dbReference>
<evidence type="ECO:0000259" key="1">
    <source>
        <dbReference type="PROSITE" id="PS50097"/>
    </source>
</evidence>
<evidence type="ECO:0000313" key="2">
    <source>
        <dbReference type="EMBL" id="MFH4980710.1"/>
    </source>
</evidence>
<proteinExistence type="predicted"/>
<dbReference type="InterPro" id="IPR011333">
    <property type="entry name" value="SKP1/BTB/POZ_sf"/>
</dbReference>
<keyword evidence="3" id="KW-1185">Reference proteome</keyword>
<feature type="domain" description="BTB" evidence="1">
    <location>
        <begin position="199"/>
        <end position="266"/>
    </location>
</feature>
<gene>
    <name evidence="2" type="ORF">AB6A40_007419</name>
</gene>
<evidence type="ECO:0000313" key="3">
    <source>
        <dbReference type="Proteomes" id="UP001608902"/>
    </source>
</evidence>
<dbReference type="Proteomes" id="UP001608902">
    <property type="component" value="Unassembled WGS sequence"/>
</dbReference>
<organism evidence="2 3">
    <name type="scientific">Gnathostoma spinigerum</name>
    <dbReference type="NCBI Taxonomy" id="75299"/>
    <lineage>
        <taxon>Eukaryota</taxon>
        <taxon>Metazoa</taxon>
        <taxon>Ecdysozoa</taxon>
        <taxon>Nematoda</taxon>
        <taxon>Chromadorea</taxon>
        <taxon>Rhabditida</taxon>
        <taxon>Spirurina</taxon>
        <taxon>Gnathostomatomorpha</taxon>
        <taxon>Gnathostomatoidea</taxon>
        <taxon>Gnathostomatidae</taxon>
        <taxon>Gnathostoma</taxon>
    </lineage>
</organism>